<gene>
    <name evidence="1" type="ORF">DARMORV10_A05P26800.1</name>
</gene>
<dbReference type="EMBL" id="HG994359">
    <property type="protein sequence ID" value="CAF2099391.1"/>
    <property type="molecule type" value="Genomic_DNA"/>
</dbReference>
<name>A0A816TPW4_BRANA</name>
<organism evidence="1">
    <name type="scientific">Brassica napus</name>
    <name type="common">Rape</name>
    <dbReference type="NCBI Taxonomy" id="3708"/>
    <lineage>
        <taxon>Eukaryota</taxon>
        <taxon>Viridiplantae</taxon>
        <taxon>Streptophyta</taxon>
        <taxon>Embryophyta</taxon>
        <taxon>Tracheophyta</taxon>
        <taxon>Spermatophyta</taxon>
        <taxon>Magnoliopsida</taxon>
        <taxon>eudicotyledons</taxon>
        <taxon>Gunneridae</taxon>
        <taxon>Pentapetalae</taxon>
        <taxon>rosids</taxon>
        <taxon>malvids</taxon>
        <taxon>Brassicales</taxon>
        <taxon>Brassicaceae</taxon>
        <taxon>Brassiceae</taxon>
        <taxon>Brassica</taxon>
    </lineage>
</organism>
<proteinExistence type="predicted"/>
<dbReference type="AlphaFoldDB" id="A0A816TPW4"/>
<evidence type="ECO:0000313" key="1">
    <source>
        <dbReference type="EMBL" id="CAF2099391.1"/>
    </source>
</evidence>
<accession>A0A816TPW4</accession>
<reference evidence="1" key="1">
    <citation type="submission" date="2021-01" db="EMBL/GenBank/DDBJ databases">
        <authorList>
            <consortium name="Genoscope - CEA"/>
            <person name="William W."/>
        </authorList>
    </citation>
    <scope>NUCLEOTIDE SEQUENCE</scope>
</reference>
<protein>
    <submittedName>
        <fullName evidence="1">(rape) hypothetical protein</fullName>
    </submittedName>
</protein>
<dbReference type="Proteomes" id="UP001295469">
    <property type="component" value="Chromosome A05"/>
</dbReference>
<sequence>MPRWEDLQILRMSFSLNFVMFKSEIACSLDFVSVSELNAKLLTDTVDERMELDILVCRNLIEDALERINDIVPSRAPPCPFVLEGTQKSQLLLKAKCLVY</sequence>